<gene>
    <name evidence="2" type="ORF">AT15_04125</name>
</gene>
<dbReference type="GO" id="GO:0003887">
    <property type="term" value="F:DNA-directed DNA polymerase activity"/>
    <property type="evidence" value="ECO:0007669"/>
    <property type="project" value="InterPro"/>
</dbReference>
<dbReference type="SMART" id="SM00479">
    <property type="entry name" value="EXOIII"/>
    <property type="match status" value="1"/>
</dbReference>
<protein>
    <submittedName>
        <fullName evidence="2">DNA polymerase III subunit epsilon</fullName>
    </submittedName>
</protein>
<dbReference type="CDD" id="cd06127">
    <property type="entry name" value="DEDDh"/>
    <property type="match status" value="1"/>
</dbReference>
<organism evidence="2 3">
    <name type="scientific">Kosmotoga arenicorallina S304</name>
    <dbReference type="NCBI Taxonomy" id="1453497"/>
    <lineage>
        <taxon>Bacteria</taxon>
        <taxon>Thermotogati</taxon>
        <taxon>Thermotogota</taxon>
        <taxon>Thermotogae</taxon>
        <taxon>Kosmotogales</taxon>
        <taxon>Kosmotogaceae</taxon>
        <taxon>Kosmotoga</taxon>
    </lineage>
</organism>
<dbReference type="EMBL" id="JFHK01000020">
    <property type="protein sequence ID" value="OAA29185.1"/>
    <property type="molecule type" value="Genomic_DNA"/>
</dbReference>
<dbReference type="PANTHER" id="PTHR30231">
    <property type="entry name" value="DNA POLYMERASE III SUBUNIT EPSILON"/>
    <property type="match status" value="1"/>
</dbReference>
<dbReference type="FunFam" id="3.30.420.10:FF:000045">
    <property type="entry name" value="3'-5' exonuclease DinG"/>
    <property type="match status" value="1"/>
</dbReference>
<dbReference type="AlphaFoldDB" id="A0A176JZ01"/>
<dbReference type="OrthoDB" id="9813328at2"/>
<comment type="caution">
    <text evidence="2">The sequence shown here is derived from an EMBL/GenBank/DDBJ whole genome shotgun (WGS) entry which is preliminary data.</text>
</comment>
<dbReference type="GO" id="GO:0005829">
    <property type="term" value="C:cytosol"/>
    <property type="evidence" value="ECO:0007669"/>
    <property type="project" value="TreeGrafter"/>
</dbReference>
<sequence length="188" mass="21199">MEFVVIDTETTGLSPYKGAKLIEVAGMVVDKDWNIREDMAFHSMINPGVPVPIFITKLTGINNRMVKDAPSAEEVLPEFFRFISGRVLVIQNAPFDLSFLNYYAEKLDLPRITNPVIDTIRLSRKLFSGRHNLDLILARLNILAEDRHRALGDVILTAKAFVKMAAMIGEEEIFKLASRKAFHGKPRS</sequence>
<dbReference type="InterPro" id="IPR006054">
    <property type="entry name" value="DnaQ"/>
</dbReference>
<dbReference type="Proteomes" id="UP000077339">
    <property type="component" value="Unassembled WGS sequence"/>
</dbReference>
<dbReference type="InterPro" id="IPR013520">
    <property type="entry name" value="Ribonucl_H"/>
</dbReference>
<dbReference type="NCBIfam" id="TIGR00573">
    <property type="entry name" value="dnaq"/>
    <property type="match status" value="1"/>
</dbReference>
<dbReference type="STRING" id="1453497.AT15_04125"/>
<evidence type="ECO:0000313" key="2">
    <source>
        <dbReference type="EMBL" id="OAA29185.1"/>
    </source>
</evidence>
<evidence type="ECO:0000313" key="3">
    <source>
        <dbReference type="Proteomes" id="UP000077339"/>
    </source>
</evidence>
<dbReference type="GO" id="GO:0003677">
    <property type="term" value="F:DNA binding"/>
    <property type="evidence" value="ECO:0007669"/>
    <property type="project" value="InterPro"/>
</dbReference>
<proteinExistence type="predicted"/>
<keyword evidence="3" id="KW-1185">Reference proteome</keyword>
<dbReference type="GO" id="GO:0045004">
    <property type="term" value="P:DNA replication proofreading"/>
    <property type="evidence" value="ECO:0007669"/>
    <property type="project" value="TreeGrafter"/>
</dbReference>
<dbReference type="Gene3D" id="3.30.420.10">
    <property type="entry name" value="Ribonuclease H-like superfamily/Ribonuclease H"/>
    <property type="match status" value="1"/>
</dbReference>
<dbReference type="Pfam" id="PF00929">
    <property type="entry name" value="RNase_T"/>
    <property type="match status" value="1"/>
</dbReference>
<dbReference type="InterPro" id="IPR012337">
    <property type="entry name" value="RNaseH-like_sf"/>
</dbReference>
<accession>A0A176JZ01</accession>
<dbReference type="PATRIC" id="fig|1453497.3.peg.818"/>
<feature type="domain" description="Exonuclease" evidence="1">
    <location>
        <begin position="2"/>
        <end position="170"/>
    </location>
</feature>
<name>A0A176JZ01_9BACT</name>
<evidence type="ECO:0000259" key="1">
    <source>
        <dbReference type="SMART" id="SM00479"/>
    </source>
</evidence>
<dbReference type="PANTHER" id="PTHR30231:SF41">
    <property type="entry name" value="DNA POLYMERASE III SUBUNIT EPSILON"/>
    <property type="match status" value="1"/>
</dbReference>
<dbReference type="SUPFAM" id="SSF53098">
    <property type="entry name" value="Ribonuclease H-like"/>
    <property type="match status" value="1"/>
</dbReference>
<dbReference type="GO" id="GO:0008408">
    <property type="term" value="F:3'-5' exonuclease activity"/>
    <property type="evidence" value="ECO:0007669"/>
    <property type="project" value="TreeGrafter"/>
</dbReference>
<reference evidence="2 3" key="1">
    <citation type="submission" date="2014-02" db="EMBL/GenBank/DDBJ databases">
        <title>Kosmotoga genome sequencing.</title>
        <authorList>
            <person name="Pollo S.M."/>
            <person name="Charchuk R."/>
            <person name="Nesbo C.L."/>
        </authorList>
    </citation>
    <scope>NUCLEOTIDE SEQUENCE [LARGE SCALE GENOMIC DNA]</scope>
    <source>
        <strain evidence="2 3">S304</strain>
    </source>
</reference>
<dbReference type="InterPro" id="IPR036397">
    <property type="entry name" value="RNaseH_sf"/>
</dbReference>